<evidence type="ECO:0000313" key="2">
    <source>
        <dbReference type="Proteomes" id="UP001566132"/>
    </source>
</evidence>
<dbReference type="AlphaFoldDB" id="A0ABD1EFA2"/>
<dbReference type="SUPFAM" id="SSF48371">
    <property type="entry name" value="ARM repeat"/>
    <property type="match status" value="1"/>
</dbReference>
<gene>
    <name evidence="1" type="ORF">ABEB36_011399</name>
</gene>
<dbReference type="Proteomes" id="UP001566132">
    <property type="component" value="Unassembled WGS sequence"/>
</dbReference>
<accession>A0ABD1EFA2</accession>
<protein>
    <submittedName>
        <fullName evidence="1">Uncharacterized protein</fullName>
    </submittedName>
</protein>
<evidence type="ECO:0000313" key="1">
    <source>
        <dbReference type="EMBL" id="KAL1493323.1"/>
    </source>
</evidence>
<sequence length="1085" mass="126856">MNFIATIQEQFKKLSKPSTVTKIWEEIRCGKKNLISSEELFEYSVHYPVDTELYLAELLMKFNDSQNEEFETIDKNLKAYLQTFLYYFMGATDKISTKSSLLAVQLYFKLILLPSNIGNLYFERNICTVALVLVNKSIRKETDVDQIKTIFELNFNLVAREEVPFSIFQATVNLYSNTVTFRAPQGKLRECDDILVSFCLNCFKELIKIKEQPNELKHIMESMLRSLRKEASVSSLSGQRKNATNMFKDFIKNVLLVEIEEQWKLQYLVDGLFSTITCVDFEGFEDATEIANMLKEECYKEILTRIPNYLESKNHESSYANIMQMVYFMLKNPHPDQFNKLDVLFSVCLKNIVMHLLSKKKQIQSKTVEILGNICCMENNLILDKIFELINTTSKLADLDFRTILNAIIKLLNEQHARDSKSCKNILHILTKVFTSLNQADESLFSKALNLICKDGTPFSVKPILTNLHSLYLKLTGRTASQVAIMKIFFKMAMHPDQSASVFVEHLYHSVLYSTELDGKTYGSEKYSNVLFTDEFDYDLLVLKWKKLIKYQHVSHVINNYQHREPGHSILLNSLLNYVQYKEYEALTSYITANIAHICMCDFSYHILDSYKRILQNRTDFPQADLRKFRIIHTNLWNMLIKQLCPVSCVKSFLELVRILRNILGLPNDDAHKENLLTYVSECAYRSLRQNHISVGSIMHLTELCVTFKKLPPNQIILYFEQILEQPENITLLQAQYQETLIQLISFFGTIAMLDRQKIPVAIKLFDKALTASDVTVQITTIKIYYSFCTEIIQEFDEIIKFCFRHITGDHLVLTRVCLTILEELIHNNYVLLNAEDFIRFIRHLASSSLHIFMRHLLNERFLISNKHDVGRFYVTTLVYMSGYQKLDNYPITGEFFKNINDHPNELMNLLFNAVQVKTKFNILKEICLILDLFVQGKCTLDDDFFVLFHYFLYTFKVMSEKMAFTYKESFYNQVIRSIDKQIFSKDPKYKGLSIYGDYDSDVKQCTMSLLTLVSFIQEQEEGHLIAVLDTVICWIDHIKPELIHYIQYENCKDFQLPLKKLNQIYQTNKQQLEEFLNNCKRTTI</sequence>
<reference evidence="1 2" key="1">
    <citation type="submission" date="2024-05" db="EMBL/GenBank/DDBJ databases">
        <title>Genetic variation in Jamaican populations of the coffee berry borer (Hypothenemus hampei).</title>
        <authorList>
            <person name="Errbii M."/>
            <person name="Myrie A."/>
        </authorList>
    </citation>
    <scope>NUCLEOTIDE SEQUENCE [LARGE SCALE GENOMIC DNA]</scope>
    <source>
        <strain evidence="1">JA-Hopewell-2020-01-JO</strain>
        <tissue evidence="1">Whole body</tissue>
    </source>
</reference>
<dbReference type="EMBL" id="JBDJPC010000008">
    <property type="protein sequence ID" value="KAL1493323.1"/>
    <property type="molecule type" value="Genomic_DNA"/>
</dbReference>
<comment type="caution">
    <text evidence="1">The sequence shown here is derived from an EMBL/GenBank/DDBJ whole genome shotgun (WGS) entry which is preliminary data.</text>
</comment>
<name>A0ABD1EFA2_HYPHA</name>
<organism evidence="1 2">
    <name type="scientific">Hypothenemus hampei</name>
    <name type="common">Coffee berry borer</name>
    <dbReference type="NCBI Taxonomy" id="57062"/>
    <lineage>
        <taxon>Eukaryota</taxon>
        <taxon>Metazoa</taxon>
        <taxon>Ecdysozoa</taxon>
        <taxon>Arthropoda</taxon>
        <taxon>Hexapoda</taxon>
        <taxon>Insecta</taxon>
        <taxon>Pterygota</taxon>
        <taxon>Neoptera</taxon>
        <taxon>Endopterygota</taxon>
        <taxon>Coleoptera</taxon>
        <taxon>Polyphaga</taxon>
        <taxon>Cucujiformia</taxon>
        <taxon>Curculionidae</taxon>
        <taxon>Scolytinae</taxon>
        <taxon>Hypothenemus</taxon>
    </lineage>
</organism>
<dbReference type="InterPro" id="IPR016024">
    <property type="entry name" value="ARM-type_fold"/>
</dbReference>
<keyword evidence="2" id="KW-1185">Reference proteome</keyword>
<proteinExistence type="predicted"/>